<gene>
    <name evidence="1" type="ORF">K488DRAFT_89368</name>
</gene>
<organism evidence="1 2">
    <name type="scientific">Vararia minispora EC-137</name>
    <dbReference type="NCBI Taxonomy" id="1314806"/>
    <lineage>
        <taxon>Eukaryota</taxon>
        <taxon>Fungi</taxon>
        <taxon>Dikarya</taxon>
        <taxon>Basidiomycota</taxon>
        <taxon>Agaricomycotina</taxon>
        <taxon>Agaricomycetes</taxon>
        <taxon>Russulales</taxon>
        <taxon>Lachnocladiaceae</taxon>
        <taxon>Vararia</taxon>
    </lineage>
</organism>
<name>A0ACB8QB37_9AGAM</name>
<evidence type="ECO:0000313" key="2">
    <source>
        <dbReference type="Proteomes" id="UP000814128"/>
    </source>
</evidence>
<reference evidence="1" key="2">
    <citation type="journal article" date="2022" name="New Phytol.">
        <title>Evolutionary transition to the ectomycorrhizal habit in the genomes of a hyperdiverse lineage of mushroom-forming fungi.</title>
        <authorList>
            <person name="Looney B."/>
            <person name="Miyauchi S."/>
            <person name="Morin E."/>
            <person name="Drula E."/>
            <person name="Courty P.E."/>
            <person name="Kohler A."/>
            <person name="Kuo A."/>
            <person name="LaButti K."/>
            <person name="Pangilinan J."/>
            <person name="Lipzen A."/>
            <person name="Riley R."/>
            <person name="Andreopoulos W."/>
            <person name="He G."/>
            <person name="Johnson J."/>
            <person name="Nolan M."/>
            <person name="Tritt A."/>
            <person name="Barry K.W."/>
            <person name="Grigoriev I.V."/>
            <person name="Nagy L.G."/>
            <person name="Hibbett D."/>
            <person name="Henrissat B."/>
            <person name="Matheny P.B."/>
            <person name="Labbe J."/>
            <person name="Martin F.M."/>
        </authorList>
    </citation>
    <scope>NUCLEOTIDE SEQUENCE</scope>
    <source>
        <strain evidence="1">EC-137</strain>
    </source>
</reference>
<sequence>MVLINKRLMAIYAASALVPALAAPVPSEEVVLDTHRFEAHHSHAHHFDAHDPDTHHLDPHQSNEHSAAVCRMKNHGHVMMCTTTEHPNWIMPDANSMIHDIQSSINSLFGHFFHRRGPEPQSSAAAASAADSGLYPYILPGAAAAGASGTILPNGQGSTAASASAAGSGSAGGQGATINGPLGTSASSARVGNGSNQAKSGSFAGLGITASSAEADSGPSRSKSKSFSGYGIDATVTDTGNGRTATLSGTPNYAGVINALDHV</sequence>
<comment type="caution">
    <text evidence="1">The sequence shown here is derived from an EMBL/GenBank/DDBJ whole genome shotgun (WGS) entry which is preliminary data.</text>
</comment>
<evidence type="ECO:0000313" key="1">
    <source>
        <dbReference type="EMBL" id="KAI0028805.1"/>
    </source>
</evidence>
<dbReference type="Proteomes" id="UP000814128">
    <property type="component" value="Unassembled WGS sequence"/>
</dbReference>
<keyword evidence="2" id="KW-1185">Reference proteome</keyword>
<accession>A0ACB8QB37</accession>
<dbReference type="EMBL" id="MU273721">
    <property type="protein sequence ID" value="KAI0028805.1"/>
    <property type="molecule type" value="Genomic_DNA"/>
</dbReference>
<reference evidence="1" key="1">
    <citation type="submission" date="2021-02" db="EMBL/GenBank/DDBJ databases">
        <authorList>
            <consortium name="DOE Joint Genome Institute"/>
            <person name="Ahrendt S."/>
            <person name="Looney B.P."/>
            <person name="Miyauchi S."/>
            <person name="Morin E."/>
            <person name="Drula E."/>
            <person name="Courty P.E."/>
            <person name="Chicoki N."/>
            <person name="Fauchery L."/>
            <person name="Kohler A."/>
            <person name="Kuo A."/>
            <person name="Labutti K."/>
            <person name="Pangilinan J."/>
            <person name="Lipzen A."/>
            <person name="Riley R."/>
            <person name="Andreopoulos W."/>
            <person name="He G."/>
            <person name="Johnson J."/>
            <person name="Barry K.W."/>
            <person name="Grigoriev I.V."/>
            <person name="Nagy L."/>
            <person name="Hibbett D."/>
            <person name="Henrissat B."/>
            <person name="Matheny P.B."/>
            <person name="Labbe J."/>
            <person name="Martin F."/>
        </authorList>
    </citation>
    <scope>NUCLEOTIDE SEQUENCE</scope>
    <source>
        <strain evidence="1">EC-137</strain>
    </source>
</reference>
<protein>
    <submittedName>
        <fullName evidence="1">Uncharacterized protein</fullName>
    </submittedName>
</protein>
<proteinExistence type="predicted"/>